<name>A0A3M9L529_9EURY</name>
<gene>
    <name evidence="2" type="ORF">EFE40_07650</name>
</gene>
<dbReference type="RefSeq" id="WP_083433015.1">
    <property type="nucleotide sequence ID" value="NZ_CP017921.1"/>
</dbReference>
<proteinExistence type="predicted"/>
<dbReference type="InterPro" id="IPR013373">
    <property type="entry name" value="Flagellin/pilin_N_arc"/>
</dbReference>
<dbReference type="NCBIfam" id="TIGR02537">
    <property type="entry name" value="arch_flag_Nterm"/>
    <property type="match status" value="1"/>
</dbReference>
<dbReference type="Proteomes" id="UP000267921">
    <property type="component" value="Unassembled WGS sequence"/>
</dbReference>
<feature type="transmembrane region" description="Helical" evidence="1">
    <location>
        <begin position="14"/>
        <end position="35"/>
    </location>
</feature>
<organism evidence="2 3">
    <name type="scientific">Methanohalophilus halophilus</name>
    <dbReference type="NCBI Taxonomy" id="2177"/>
    <lineage>
        <taxon>Archaea</taxon>
        <taxon>Methanobacteriati</taxon>
        <taxon>Methanobacteriota</taxon>
        <taxon>Stenosarchaea group</taxon>
        <taxon>Methanomicrobia</taxon>
        <taxon>Methanosarcinales</taxon>
        <taxon>Methanosarcinaceae</taxon>
        <taxon>Methanohalophilus</taxon>
    </lineage>
</organism>
<keyword evidence="1" id="KW-0472">Membrane</keyword>
<evidence type="ECO:0000256" key="1">
    <source>
        <dbReference type="SAM" id="Phobius"/>
    </source>
</evidence>
<keyword evidence="1" id="KW-1133">Transmembrane helix</keyword>
<dbReference type="EMBL" id="RJJG01000005">
    <property type="protein sequence ID" value="RNI08410.1"/>
    <property type="molecule type" value="Genomic_DNA"/>
</dbReference>
<dbReference type="AlphaFoldDB" id="A0A3M9L529"/>
<keyword evidence="1" id="KW-0812">Transmembrane</keyword>
<evidence type="ECO:0000313" key="2">
    <source>
        <dbReference type="EMBL" id="RNI08410.1"/>
    </source>
</evidence>
<evidence type="ECO:0000313" key="3">
    <source>
        <dbReference type="Proteomes" id="UP000267921"/>
    </source>
</evidence>
<dbReference type="GeneID" id="95971695"/>
<protein>
    <submittedName>
        <fullName evidence="2">Uncharacterized protein</fullName>
    </submittedName>
</protein>
<comment type="caution">
    <text evidence="2">The sequence shown here is derived from an EMBL/GenBank/DDBJ whole genome shotgun (WGS) entry which is preliminary data.</text>
</comment>
<accession>A0A3M9L529</accession>
<sequence>MQIAAPFFTNTRGLAPIVGTILMIGLVIVLSAVTCNL</sequence>
<reference evidence="2 3" key="1">
    <citation type="submission" date="2018-10" db="EMBL/GenBank/DDBJ databases">
        <title>Cultivation of a novel Methanohalophilus strain from Kebrit Deep of the Red Sea and a genomic comparison of members of the genus Methanohalophilus.</title>
        <authorList>
            <person name="Guan Y."/>
            <person name="Ngugi D.K."/>
            <person name="Stingl U."/>
        </authorList>
    </citation>
    <scope>NUCLEOTIDE SEQUENCE [LARGE SCALE GENOMIC DNA]</scope>
    <source>
        <strain evidence="2 3">DSM 3094</strain>
    </source>
</reference>